<dbReference type="GO" id="GO:0016020">
    <property type="term" value="C:membrane"/>
    <property type="evidence" value="ECO:0007669"/>
    <property type="project" value="UniProtKB-SubCell"/>
</dbReference>
<proteinExistence type="predicted"/>
<evidence type="ECO:0000256" key="3">
    <source>
        <dbReference type="ARBA" id="ARBA00022989"/>
    </source>
</evidence>
<name>A0A3B1DHG5_9ZZZZ</name>
<feature type="domain" description="RDD" evidence="6">
    <location>
        <begin position="90"/>
        <end position="152"/>
    </location>
</feature>
<accession>A0A3B1DHG5</accession>
<protein>
    <recommendedName>
        <fullName evidence="6">RDD domain-containing protein</fullName>
    </recommendedName>
</protein>
<dbReference type="AlphaFoldDB" id="A0A3B1DHG5"/>
<evidence type="ECO:0000256" key="1">
    <source>
        <dbReference type="ARBA" id="ARBA00004141"/>
    </source>
</evidence>
<dbReference type="Gene3D" id="2.20.28.160">
    <property type="match status" value="1"/>
</dbReference>
<feature type="non-terminal residue" evidence="7">
    <location>
        <position position="153"/>
    </location>
</feature>
<organism evidence="7">
    <name type="scientific">hydrothermal vent metagenome</name>
    <dbReference type="NCBI Taxonomy" id="652676"/>
    <lineage>
        <taxon>unclassified sequences</taxon>
        <taxon>metagenomes</taxon>
        <taxon>ecological metagenomes</taxon>
    </lineage>
</organism>
<dbReference type="SUPFAM" id="SSF144020">
    <property type="entry name" value="FdhE-like"/>
    <property type="match status" value="1"/>
</dbReference>
<evidence type="ECO:0000256" key="2">
    <source>
        <dbReference type="ARBA" id="ARBA00022692"/>
    </source>
</evidence>
<dbReference type="InterPro" id="IPR010432">
    <property type="entry name" value="RDD"/>
</dbReference>
<reference evidence="7" key="1">
    <citation type="submission" date="2018-06" db="EMBL/GenBank/DDBJ databases">
        <authorList>
            <person name="Zhirakovskaya E."/>
        </authorList>
    </citation>
    <scope>NUCLEOTIDE SEQUENCE</scope>
</reference>
<dbReference type="InterPro" id="IPR024064">
    <property type="entry name" value="FdhE-like_sf"/>
</dbReference>
<evidence type="ECO:0000259" key="6">
    <source>
        <dbReference type="Pfam" id="PF06271"/>
    </source>
</evidence>
<gene>
    <name evidence="7" type="ORF">MNBD_PLANCTO02-2389</name>
</gene>
<evidence type="ECO:0000256" key="5">
    <source>
        <dbReference type="SAM" id="Phobius"/>
    </source>
</evidence>
<evidence type="ECO:0000256" key="4">
    <source>
        <dbReference type="ARBA" id="ARBA00023136"/>
    </source>
</evidence>
<comment type="subcellular location">
    <subcellularLocation>
        <location evidence="1">Membrane</location>
        <topology evidence="1">Multi-pass membrane protein</topology>
    </subcellularLocation>
</comment>
<keyword evidence="2 5" id="KW-0812">Transmembrane</keyword>
<keyword evidence="4 5" id="KW-0472">Membrane</keyword>
<feature type="transmembrane region" description="Helical" evidence="5">
    <location>
        <begin position="105"/>
        <end position="127"/>
    </location>
</feature>
<dbReference type="EMBL" id="UOGL01000592">
    <property type="protein sequence ID" value="VAX41839.1"/>
    <property type="molecule type" value="Genomic_DNA"/>
</dbReference>
<dbReference type="Pfam" id="PF06271">
    <property type="entry name" value="RDD"/>
    <property type="match status" value="1"/>
</dbReference>
<evidence type="ECO:0000313" key="7">
    <source>
        <dbReference type="EMBL" id="VAX41839.1"/>
    </source>
</evidence>
<sequence>MSINFRCPDCNKNLRTSDNRAGARASCPDCGAEVTVPSPSSRQYENDESSSFSDRQRCPVCGNSEGRRATSCSSCGESFSQSRSNGNREYATFWIRFFAFFIDRVIIGVPLFIFGMVMAFVMMSAGIDPEEPGIQLPLRLVEILIGWIYFALM</sequence>
<keyword evidence="3 5" id="KW-1133">Transmembrane helix</keyword>